<feature type="domain" description="CobQ/CobB/MinD/ParA nucleotide binding" evidence="1">
    <location>
        <begin position="3"/>
        <end position="194"/>
    </location>
</feature>
<dbReference type="GO" id="GO:0009898">
    <property type="term" value="C:cytoplasmic side of plasma membrane"/>
    <property type="evidence" value="ECO:0007669"/>
    <property type="project" value="TreeGrafter"/>
</dbReference>
<dbReference type="Gene3D" id="3.40.50.300">
    <property type="entry name" value="P-loop containing nucleotide triphosphate hydrolases"/>
    <property type="match status" value="1"/>
</dbReference>
<dbReference type="PANTHER" id="PTHR43384">
    <property type="entry name" value="SEPTUM SITE-DETERMINING PROTEIN MIND HOMOLOG, CHLOROPLASTIC-RELATED"/>
    <property type="match status" value="1"/>
</dbReference>
<evidence type="ECO:0000313" key="3">
    <source>
        <dbReference type="Proteomes" id="UP000199199"/>
    </source>
</evidence>
<dbReference type="SUPFAM" id="SSF52540">
    <property type="entry name" value="P-loop containing nucleoside triphosphate hydrolases"/>
    <property type="match status" value="1"/>
</dbReference>
<dbReference type="InterPro" id="IPR050625">
    <property type="entry name" value="ParA/MinD_ATPase"/>
</dbReference>
<dbReference type="GO" id="GO:0005829">
    <property type="term" value="C:cytosol"/>
    <property type="evidence" value="ECO:0007669"/>
    <property type="project" value="TreeGrafter"/>
</dbReference>
<evidence type="ECO:0000259" key="1">
    <source>
        <dbReference type="Pfam" id="PF01656"/>
    </source>
</evidence>
<organism evidence="2 3">
    <name type="scientific">Halostagnicola kamekurae</name>
    <dbReference type="NCBI Taxonomy" id="619731"/>
    <lineage>
        <taxon>Archaea</taxon>
        <taxon>Methanobacteriati</taxon>
        <taxon>Methanobacteriota</taxon>
        <taxon>Stenosarchaea group</taxon>
        <taxon>Halobacteria</taxon>
        <taxon>Halobacteriales</taxon>
        <taxon>Natrialbaceae</taxon>
        <taxon>Halostagnicola</taxon>
    </lineage>
</organism>
<dbReference type="InterPro" id="IPR027417">
    <property type="entry name" value="P-loop_NTPase"/>
</dbReference>
<proteinExistence type="predicted"/>
<dbReference type="Proteomes" id="UP000199199">
    <property type="component" value="Unassembled WGS sequence"/>
</dbReference>
<sequence>MIVAVAGGKGGVGKSTIALNLGAELDALVVDGDLAMADLPRGRGPDLHDVLAGRADPLEAVRRVGATHLLPCGRSLAGARAADLGRFETVIEGVEREFGRVIIDCPAGLASDVGTQLHVADVVVLVTTDTTEAIADALRTKRLALEAATPVGAVVLNRASVSADRERTIERTLGASVVTVPSSEEVHDARTTGRSVRECAPDSVSATRIETLGEIIARCEQK</sequence>
<keyword evidence="3" id="KW-1185">Reference proteome</keyword>
<protein>
    <submittedName>
        <fullName evidence="2">Septum site-determining protein MinD</fullName>
    </submittedName>
</protein>
<dbReference type="InterPro" id="IPR002586">
    <property type="entry name" value="CobQ/CobB/MinD/ParA_Nub-bd_dom"/>
</dbReference>
<evidence type="ECO:0000313" key="2">
    <source>
        <dbReference type="EMBL" id="SFS39640.1"/>
    </source>
</evidence>
<dbReference type="GO" id="GO:0051782">
    <property type="term" value="P:negative regulation of cell division"/>
    <property type="evidence" value="ECO:0007669"/>
    <property type="project" value="TreeGrafter"/>
</dbReference>
<name>A0A1I6PHI5_9EURY</name>
<dbReference type="GO" id="GO:0016887">
    <property type="term" value="F:ATP hydrolysis activity"/>
    <property type="evidence" value="ECO:0007669"/>
    <property type="project" value="TreeGrafter"/>
</dbReference>
<dbReference type="RefSeq" id="WP_092903544.1">
    <property type="nucleotide sequence ID" value="NZ_FOZS01000001.1"/>
</dbReference>
<dbReference type="OrthoDB" id="204933at2157"/>
<dbReference type="AlphaFoldDB" id="A0A1I6PHI5"/>
<reference evidence="3" key="1">
    <citation type="submission" date="2016-10" db="EMBL/GenBank/DDBJ databases">
        <authorList>
            <person name="Varghese N."/>
            <person name="Submissions S."/>
        </authorList>
    </citation>
    <scope>NUCLEOTIDE SEQUENCE [LARGE SCALE GENOMIC DNA]</scope>
    <source>
        <strain evidence="3">DSM 22427</strain>
    </source>
</reference>
<dbReference type="GO" id="GO:0005524">
    <property type="term" value="F:ATP binding"/>
    <property type="evidence" value="ECO:0007669"/>
    <property type="project" value="TreeGrafter"/>
</dbReference>
<accession>A0A1I6PHI5</accession>
<gene>
    <name evidence="2" type="ORF">SAMN04488556_0559</name>
</gene>
<dbReference type="Pfam" id="PF01656">
    <property type="entry name" value="CbiA"/>
    <property type="match status" value="1"/>
</dbReference>
<dbReference type="PANTHER" id="PTHR43384:SF10">
    <property type="entry name" value="ATPASE INVOLVED IN CHROMOSOME PARTITIONING, PARA_MIND FAMILY"/>
    <property type="match status" value="1"/>
</dbReference>
<dbReference type="EMBL" id="FOZS01000001">
    <property type="protein sequence ID" value="SFS39640.1"/>
    <property type="molecule type" value="Genomic_DNA"/>
</dbReference>